<sequence>MTIWSTFFYVFLFHAIFSLRKRFPDNVMRYFYRLMPVKHA</sequence>
<dbReference type="EMBL" id="ABKX01000006">
    <property type="protein sequence ID" value="EDS91491.1"/>
    <property type="molecule type" value="Genomic_DNA"/>
</dbReference>
<dbReference type="Proteomes" id="UP000003042">
    <property type="component" value="Unassembled WGS sequence"/>
</dbReference>
<dbReference type="AlphaFoldDB" id="A0ABC9NMM1"/>
<gene>
    <name evidence="1" type="ORF">ESCAB7627_3233</name>
</gene>
<comment type="caution">
    <text evidence="1">The sequence shown here is derived from an EMBL/GenBank/DDBJ whole genome shotgun (WGS) entry which is preliminary data.</text>
</comment>
<proteinExistence type="predicted"/>
<name>A0ABC9NMM1_ESCAT</name>
<reference evidence="1 2" key="1">
    <citation type="submission" date="2008-02" db="EMBL/GenBank/DDBJ databases">
        <title>Annotation of Escherichia albertii TW07627.</title>
        <authorList>
            <person name="Sutton G."/>
            <person name="Whittam T.S."/>
            <person name="Sebastian Y."/>
        </authorList>
    </citation>
    <scope>NUCLEOTIDE SEQUENCE [LARGE SCALE GENOMIC DNA]</scope>
    <source>
        <strain evidence="1 2">TW07627</strain>
    </source>
</reference>
<evidence type="ECO:0000313" key="1">
    <source>
        <dbReference type="EMBL" id="EDS91491.1"/>
    </source>
</evidence>
<organism evidence="1 2">
    <name type="scientific">Escherichia albertii (strain TW07627)</name>
    <dbReference type="NCBI Taxonomy" id="502347"/>
    <lineage>
        <taxon>Bacteria</taxon>
        <taxon>Pseudomonadati</taxon>
        <taxon>Pseudomonadota</taxon>
        <taxon>Gammaproteobacteria</taxon>
        <taxon>Enterobacterales</taxon>
        <taxon>Enterobacteriaceae</taxon>
        <taxon>Escherichia</taxon>
    </lineage>
</organism>
<protein>
    <submittedName>
        <fullName evidence="1">Uncharacterized protein</fullName>
    </submittedName>
</protein>
<accession>A0ABC9NMM1</accession>
<evidence type="ECO:0000313" key="2">
    <source>
        <dbReference type="Proteomes" id="UP000003042"/>
    </source>
</evidence>